<evidence type="ECO:0000256" key="3">
    <source>
        <dbReference type="SAM" id="Phobius"/>
    </source>
</evidence>
<feature type="disulfide bond" evidence="2">
    <location>
        <begin position="128"/>
        <end position="146"/>
    </location>
</feature>
<evidence type="ECO:0008006" key="6">
    <source>
        <dbReference type="Google" id="ProtNLM"/>
    </source>
</evidence>
<dbReference type="SUPFAM" id="SSF57424">
    <property type="entry name" value="LDL receptor-like module"/>
    <property type="match status" value="1"/>
</dbReference>
<dbReference type="Proteomes" id="UP000298663">
    <property type="component" value="Unassembled WGS sequence"/>
</dbReference>
<keyword evidence="3" id="KW-0472">Membrane</keyword>
<dbReference type="OrthoDB" id="10062665at2759"/>
<dbReference type="EMBL" id="AZBU02000011">
    <property type="protein sequence ID" value="TKR60702.1"/>
    <property type="molecule type" value="Genomic_DNA"/>
</dbReference>
<name>A0A4U5LWY6_STECR</name>
<keyword evidence="3" id="KW-1133">Transmembrane helix</keyword>
<keyword evidence="3" id="KW-0812">Transmembrane</keyword>
<dbReference type="InterPro" id="IPR036055">
    <property type="entry name" value="LDL_receptor-like_sf"/>
</dbReference>
<dbReference type="CDD" id="cd00112">
    <property type="entry name" value="LDLa"/>
    <property type="match status" value="1"/>
</dbReference>
<dbReference type="AlphaFoldDB" id="A0A4U5LWY6"/>
<dbReference type="InterPro" id="IPR002172">
    <property type="entry name" value="LDrepeatLR_classA_rpt"/>
</dbReference>
<accession>A0A4U5LWY6</accession>
<sequence length="268" mass="30943">MYATRTCPTKFFDFDQNPSVVLSSDQFQSVEHFDNSVCRIHFKTNLGILVVIRNFFLFSHRRPKNSKGITVQESNGQLFLSQRRPLEQQYFFSDIDVEIPKNLNFRSTVVITDARLNCSKEGAAWKSCGRDVCIPVAAFCDGIENCADGFDERNCEEINLGNDAHNCLSPFSVIFRPFSSSLYMLIGFFLLNAFFVAFFIVLAICSLGFCYSRKFYQGQLRRSRRTFIRYLRSAHKQVEDQAQLPETILTRPQIFDYLATQFSARRDP</sequence>
<protein>
    <recommendedName>
        <fullName evidence="6">CUB domain-containing protein</fullName>
    </recommendedName>
</protein>
<comment type="caution">
    <text evidence="2">Lacks conserved residue(s) required for the propagation of feature annotation.</text>
</comment>
<keyword evidence="5" id="KW-1185">Reference proteome</keyword>
<dbReference type="PROSITE" id="PS50068">
    <property type="entry name" value="LDLRA_2"/>
    <property type="match status" value="1"/>
</dbReference>
<reference evidence="4 5" key="2">
    <citation type="journal article" date="2019" name="G3 (Bethesda)">
        <title>Hybrid Assembly of the Genome of the Entomopathogenic Nematode Steinernema carpocapsae Identifies the X-Chromosome.</title>
        <authorList>
            <person name="Serra L."/>
            <person name="Macchietto M."/>
            <person name="Macias-Munoz A."/>
            <person name="McGill C.J."/>
            <person name="Rodriguez I.M."/>
            <person name="Rodriguez B."/>
            <person name="Murad R."/>
            <person name="Mortazavi A."/>
        </authorList>
    </citation>
    <scope>NUCLEOTIDE SEQUENCE [LARGE SCALE GENOMIC DNA]</scope>
    <source>
        <strain evidence="4 5">ALL</strain>
    </source>
</reference>
<feature type="disulfide bond" evidence="2">
    <location>
        <begin position="140"/>
        <end position="155"/>
    </location>
</feature>
<evidence type="ECO:0000256" key="2">
    <source>
        <dbReference type="PROSITE-ProRule" id="PRU00124"/>
    </source>
</evidence>
<comment type="caution">
    <text evidence="4">The sequence shown here is derived from an EMBL/GenBank/DDBJ whole genome shotgun (WGS) entry which is preliminary data.</text>
</comment>
<dbReference type="SMART" id="SM00192">
    <property type="entry name" value="LDLa"/>
    <property type="match status" value="1"/>
</dbReference>
<gene>
    <name evidence="4" type="ORF">L596_027907</name>
</gene>
<proteinExistence type="predicted"/>
<evidence type="ECO:0000313" key="4">
    <source>
        <dbReference type="EMBL" id="TKR60702.1"/>
    </source>
</evidence>
<evidence type="ECO:0000313" key="5">
    <source>
        <dbReference type="Proteomes" id="UP000298663"/>
    </source>
</evidence>
<organism evidence="4 5">
    <name type="scientific">Steinernema carpocapsae</name>
    <name type="common">Entomopathogenic nematode</name>
    <dbReference type="NCBI Taxonomy" id="34508"/>
    <lineage>
        <taxon>Eukaryota</taxon>
        <taxon>Metazoa</taxon>
        <taxon>Ecdysozoa</taxon>
        <taxon>Nematoda</taxon>
        <taxon>Chromadorea</taxon>
        <taxon>Rhabditida</taxon>
        <taxon>Tylenchina</taxon>
        <taxon>Panagrolaimomorpha</taxon>
        <taxon>Strongyloidoidea</taxon>
        <taxon>Steinernematidae</taxon>
        <taxon>Steinernema</taxon>
    </lineage>
</organism>
<evidence type="ECO:0000256" key="1">
    <source>
        <dbReference type="ARBA" id="ARBA00023157"/>
    </source>
</evidence>
<feature type="transmembrane region" description="Helical" evidence="3">
    <location>
        <begin position="182"/>
        <end position="211"/>
    </location>
</feature>
<keyword evidence="1 2" id="KW-1015">Disulfide bond</keyword>
<dbReference type="Gene3D" id="4.10.400.10">
    <property type="entry name" value="Low-density Lipoprotein Receptor"/>
    <property type="match status" value="1"/>
</dbReference>
<reference evidence="4 5" key="1">
    <citation type="journal article" date="2015" name="Genome Biol.">
        <title>Comparative genomics of Steinernema reveals deeply conserved gene regulatory networks.</title>
        <authorList>
            <person name="Dillman A.R."/>
            <person name="Macchietto M."/>
            <person name="Porter C.F."/>
            <person name="Rogers A."/>
            <person name="Williams B."/>
            <person name="Antoshechkin I."/>
            <person name="Lee M.M."/>
            <person name="Goodwin Z."/>
            <person name="Lu X."/>
            <person name="Lewis E.E."/>
            <person name="Goodrich-Blair H."/>
            <person name="Stock S.P."/>
            <person name="Adams B.J."/>
            <person name="Sternberg P.W."/>
            <person name="Mortazavi A."/>
        </authorList>
    </citation>
    <scope>NUCLEOTIDE SEQUENCE [LARGE SCALE GENOMIC DNA]</scope>
    <source>
        <strain evidence="4 5">ALL</strain>
    </source>
</reference>